<dbReference type="Gene3D" id="3.40.50.2000">
    <property type="entry name" value="Glycogen Phosphorylase B"/>
    <property type="match status" value="2"/>
</dbReference>
<dbReference type="GO" id="GO:0080044">
    <property type="term" value="F:quercetin 7-O-glucosyltransferase activity"/>
    <property type="evidence" value="ECO:0007669"/>
    <property type="project" value="TreeGrafter"/>
</dbReference>
<dbReference type="Pfam" id="PF00201">
    <property type="entry name" value="UDPGT"/>
    <property type="match status" value="1"/>
</dbReference>
<dbReference type="Proteomes" id="UP001652660">
    <property type="component" value="Chromosome 3c"/>
</dbReference>
<dbReference type="PANTHER" id="PTHR11926:SF1534">
    <property type="entry name" value="GLYCOSYLTRANSFERASE"/>
    <property type="match status" value="1"/>
</dbReference>
<dbReference type="GO" id="GO:0080043">
    <property type="term" value="F:quercetin 3-O-glucosyltransferase activity"/>
    <property type="evidence" value="ECO:0007669"/>
    <property type="project" value="TreeGrafter"/>
</dbReference>
<dbReference type="SUPFAM" id="SSF53756">
    <property type="entry name" value="UDP-Glycosyltransferase/glycogen phosphorylase"/>
    <property type="match status" value="1"/>
</dbReference>
<dbReference type="PROSITE" id="PS00375">
    <property type="entry name" value="UDPGT"/>
    <property type="match status" value="1"/>
</dbReference>
<evidence type="ECO:0000256" key="3">
    <source>
        <dbReference type="RuleBase" id="RU003718"/>
    </source>
</evidence>
<evidence type="ECO:0000313" key="6">
    <source>
        <dbReference type="RefSeq" id="XP_027115760.1"/>
    </source>
</evidence>
<keyword evidence="5" id="KW-1185">Reference proteome</keyword>
<dbReference type="RefSeq" id="XP_027115760.1">
    <property type="nucleotide sequence ID" value="XM_027259959.2"/>
</dbReference>
<evidence type="ECO:0000313" key="5">
    <source>
        <dbReference type="Proteomes" id="UP001652660"/>
    </source>
</evidence>
<gene>
    <name evidence="6" type="primary">LOC113733782</name>
</gene>
<keyword evidence="3" id="KW-0328">Glycosyltransferase</keyword>
<protein>
    <recommendedName>
        <fullName evidence="4">Glycosyltransferase</fullName>
        <ecNumber evidence="4">2.4.1.-</ecNumber>
    </recommendedName>
</protein>
<dbReference type="CDD" id="cd03784">
    <property type="entry name" value="GT1_Gtf-like"/>
    <property type="match status" value="1"/>
</dbReference>
<dbReference type="AlphaFoldDB" id="A0A6P6WKM2"/>
<dbReference type="InterPro" id="IPR035595">
    <property type="entry name" value="UDP_glycos_trans_CS"/>
</dbReference>
<proteinExistence type="inferred from homology"/>
<accession>A0A6P6WKM2</accession>
<reference evidence="5" key="1">
    <citation type="journal article" date="2025" name="Foods">
        <title>Unveiling the Microbial Signatures of Arabica Coffee Cherries: Insights into Ripeness Specific Diversity, Functional Traits, and Implications for Quality and Safety.</title>
        <authorList>
            <consortium name="RefSeq"/>
            <person name="Tenea G.N."/>
            <person name="Cifuentes V."/>
            <person name="Reyes P."/>
            <person name="Cevallos-Vallejos M."/>
        </authorList>
    </citation>
    <scope>NUCLEOTIDE SEQUENCE [LARGE SCALE GENOMIC DNA]</scope>
</reference>
<comment type="similarity">
    <text evidence="1 3">Belongs to the UDP-glycosyltransferase family.</text>
</comment>
<dbReference type="OrthoDB" id="5835829at2759"/>
<dbReference type="InterPro" id="IPR002213">
    <property type="entry name" value="UDP_glucos_trans"/>
</dbReference>
<dbReference type="PANTHER" id="PTHR11926">
    <property type="entry name" value="GLUCOSYL/GLUCURONOSYL TRANSFERASES"/>
    <property type="match status" value="1"/>
</dbReference>
<dbReference type="EC" id="2.4.1.-" evidence="4"/>
<evidence type="ECO:0000256" key="1">
    <source>
        <dbReference type="ARBA" id="ARBA00009995"/>
    </source>
</evidence>
<dbReference type="GeneID" id="113733782"/>
<reference evidence="6" key="2">
    <citation type="submission" date="2025-08" db="UniProtKB">
        <authorList>
            <consortium name="RefSeq"/>
        </authorList>
    </citation>
    <scope>IDENTIFICATION</scope>
    <source>
        <tissue evidence="6">Leaves</tissue>
    </source>
</reference>
<dbReference type="FunFam" id="3.40.50.2000:FF:000019">
    <property type="entry name" value="Glycosyltransferase"/>
    <property type="match status" value="1"/>
</dbReference>
<evidence type="ECO:0000256" key="2">
    <source>
        <dbReference type="ARBA" id="ARBA00022679"/>
    </source>
</evidence>
<organism evidence="5 6">
    <name type="scientific">Coffea arabica</name>
    <name type="common">Arabian coffee</name>
    <dbReference type="NCBI Taxonomy" id="13443"/>
    <lineage>
        <taxon>Eukaryota</taxon>
        <taxon>Viridiplantae</taxon>
        <taxon>Streptophyta</taxon>
        <taxon>Embryophyta</taxon>
        <taxon>Tracheophyta</taxon>
        <taxon>Spermatophyta</taxon>
        <taxon>Magnoliopsida</taxon>
        <taxon>eudicotyledons</taxon>
        <taxon>Gunneridae</taxon>
        <taxon>Pentapetalae</taxon>
        <taxon>asterids</taxon>
        <taxon>lamiids</taxon>
        <taxon>Gentianales</taxon>
        <taxon>Rubiaceae</taxon>
        <taxon>Ixoroideae</taxon>
        <taxon>Gardenieae complex</taxon>
        <taxon>Bertiereae - Coffeeae clade</taxon>
        <taxon>Coffeeae</taxon>
        <taxon>Coffea</taxon>
    </lineage>
</organism>
<name>A0A6P6WKM2_COFAR</name>
<evidence type="ECO:0000256" key="4">
    <source>
        <dbReference type="RuleBase" id="RU362057"/>
    </source>
</evidence>
<sequence>MKKPQHFLITALPAQGHINPTLQLAKSLARNGARVTFATTVHGFSCINKALPRYNGLSYATFSDGCDDEESSKRRDRGRFFADLKHFGTQTVRELIKTLSEEGRPVTCLIYTILLPWVAEVAFEMKIPSVFFVIQCATAFAIYLRYFNSQDGVYDGVREIDPSISIQLPNLPLFLSTDLPTIIMPSNPYFASTVPVFHEHIKILEQDTKACVLVNTFNDLEQASLRAITNMNVIPIGPLIPSAFSDGTDLTDKSVGGDLFDSPKQDYIRWLDLKPERSVVYVSFGSLATLNKEQKIEIFHGLEEAGWDYLMVIRKSDNEDQEVKEMMENGLSGKGIIVPWCSQMEVLCHKSIGCFLTHCGWNSTLESLTAGIPMIGCPQFSDQTTNAKLIEEVWGNGVRAKANEASLVEREEIKRSLGIVMGCGEKGEKIRRNAAKWRGLAVDAVKENGSSHNNLKLFLESLG</sequence>
<keyword evidence="2 3" id="KW-0808">Transferase</keyword>